<reference evidence="3 4" key="1">
    <citation type="journal article" date="2013" name="Genome Announc.">
        <title>Draft Genome Sequence of the Cellulolytic, Mesophilic, Anaerobic Bacterium Clostridium termitidis Strain CT1112 (DSM 5398).</title>
        <authorList>
            <person name="Lal S."/>
            <person name="Ramachandran U."/>
            <person name="Zhang X."/>
            <person name="Munir R."/>
            <person name="Sparling R."/>
            <person name="Levin D.B."/>
        </authorList>
    </citation>
    <scope>NUCLEOTIDE SEQUENCE [LARGE SCALE GENOMIC DNA]</scope>
    <source>
        <strain evidence="3 4">CT1112</strain>
    </source>
</reference>
<keyword evidence="4" id="KW-1185">Reference proteome</keyword>
<dbReference type="Gene3D" id="1.10.10.10">
    <property type="entry name" value="Winged helix-like DNA-binding domain superfamily/Winged helix DNA-binding domain"/>
    <property type="match status" value="1"/>
</dbReference>
<proteinExistence type="predicted"/>
<evidence type="ECO:0000313" key="3">
    <source>
        <dbReference type="EMBL" id="EMS70654.1"/>
    </source>
</evidence>
<dbReference type="Pfam" id="PF10400">
    <property type="entry name" value="Vir_act_alpha_C"/>
    <property type="match status" value="1"/>
</dbReference>
<evidence type="ECO:0000313" key="4">
    <source>
        <dbReference type="Proteomes" id="UP000014155"/>
    </source>
</evidence>
<dbReference type="InterPro" id="IPR036390">
    <property type="entry name" value="WH_DNA-bd_sf"/>
</dbReference>
<dbReference type="InterPro" id="IPR036388">
    <property type="entry name" value="WH-like_DNA-bd_sf"/>
</dbReference>
<dbReference type="Proteomes" id="UP000014155">
    <property type="component" value="Unassembled WGS sequence"/>
</dbReference>
<name>S0FND2_RUMCE</name>
<dbReference type="InterPro" id="IPR005149">
    <property type="entry name" value="Tscrpt_reg_PadR_N"/>
</dbReference>
<dbReference type="eggNOG" id="COG1695">
    <property type="taxonomic scope" value="Bacteria"/>
</dbReference>
<gene>
    <name evidence="3" type="ORF">CTER_3532</name>
</gene>
<organism evidence="3 4">
    <name type="scientific">Ruminiclostridium cellobioparum subsp. termitidis CT1112</name>
    <dbReference type="NCBI Taxonomy" id="1195236"/>
    <lineage>
        <taxon>Bacteria</taxon>
        <taxon>Bacillati</taxon>
        <taxon>Bacillota</taxon>
        <taxon>Clostridia</taxon>
        <taxon>Eubacteriales</taxon>
        <taxon>Oscillospiraceae</taxon>
        <taxon>Ruminiclostridium</taxon>
    </lineage>
</organism>
<evidence type="ECO:0000259" key="1">
    <source>
        <dbReference type="Pfam" id="PF03551"/>
    </source>
</evidence>
<dbReference type="PANTHER" id="PTHR43252:SF6">
    <property type="entry name" value="NEGATIVE TRANSCRIPTION REGULATOR PADR"/>
    <property type="match status" value="1"/>
</dbReference>
<dbReference type="Gene3D" id="6.10.140.190">
    <property type="match status" value="1"/>
</dbReference>
<feature type="domain" description="Transcription regulator PadR C-terminal" evidence="2">
    <location>
        <begin position="97"/>
        <end position="179"/>
    </location>
</feature>
<dbReference type="InterPro" id="IPR018309">
    <property type="entry name" value="Tscrpt_reg_PadR_C"/>
</dbReference>
<dbReference type="PATRIC" id="fig|1195236.3.peg.3754"/>
<dbReference type="AlphaFoldDB" id="S0FND2"/>
<sequence>MPKENTTVYIILGLLSHEDLSGYDIKKRIDHQISFFWDIGYGQIYPTLSRLVADRLVTKRTSESSGGPEKNLYSITHQGREVLKEWLKTPVQKEYTKYEILVKLFFGHAVSFEENKERIEAFKVRQLETLKLMDMFKRNLEEVMDREEEHLFYYLTVLFGEKIFQAYVQWADEAVNLLEARYQKE</sequence>
<dbReference type="RefSeq" id="WP_004627890.1">
    <property type="nucleotide sequence ID" value="NZ_AORV01000049.1"/>
</dbReference>
<dbReference type="PANTHER" id="PTHR43252">
    <property type="entry name" value="TRANSCRIPTIONAL REGULATOR YQJI"/>
    <property type="match status" value="1"/>
</dbReference>
<comment type="caution">
    <text evidence="3">The sequence shown here is derived from an EMBL/GenBank/DDBJ whole genome shotgun (WGS) entry which is preliminary data.</text>
</comment>
<accession>S0FND2</accession>
<feature type="domain" description="Transcription regulator PadR N-terminal" evidence="1">
    <location>
        <begin position="11"/>
        <end position="85"/>
    </location>
</feature>
<dbReference type="Pfam" id="PF03551">
    <property type="entry name" value="PadR"/>
    <property type="match status" value="1"/>
</dbReference>
<dbReference type="STRING" id="1195236.CTER_3532"/>
<evidence type="ECO:0000259" key="2">
    <source>
        <dbReference type="Pfam" id="PF10400"/>
    </source>
</evidence>
<protein>
    <submittedName>
        <fullName evidence="3">Putative transcriptional regulator</fullName>
    </submittedName>
</protein>
<dbReference type="EMBL" id="AORV01000049">
    <property type="protein sequence ID" value="EMS70654.1"/>
    <property type="molecule type" value="Genomic_DNA"/>
</dbReference>
<dbReference type="SUPFAM" id="SSF46785">
    <property type="entry name" value="Winged helix' DNA-binding domain"/>
    <property type="match status" value="1"/>
</dbReference>